<reference evidence="2 3" key="1">
    <citation type="journal article" date="2012" name="J. Bacteriol.">
        <title>Genome Sequence of Extracellular-Protease-Producing Alishewanella jeotgali Isolated from Traditional Korean Fermented Seafood.</title>
        <authorList>
            <person name="Jung J."/>
            <person name="Chun J."/>
            <person name="Park W."/>
        </authorList>
    </citation>
    <scope>NUCLEOTIDE SEQUENCE [LARGE SCALE GENOMIC DNA]</scope>
    <source>
        <strain evidence="2 3">KCTC 22429</strain>
    </source>
</reference>
<proteinExistence type="predicted"/>
<feature type="signal peptide" evidence="1">
    <location>
        <begin position="1"/>
        <end position="22"/>
    </location>
</feature>
<comment type="caution">
    <text evidence="2">The sequence shown here is derived from an EMBL/GenBank/DDBJ whole genome shotgun (WGS) entry which is preliminary data.</text>
</comment>
<name>H3ZJG0_9ALTE</name>
<evidence type="ECO:0000313" key="2">
    <source>
        <dbReference type="EMBL" id="EHR39261.1"/>
    </source>
</evidence>
<gene>
    <name evidence="2" type="ORF">AJE_17640</name>
</gene>
<accession>H3ZJG0</accession>
<feature type="chain" id="PRO_5003591261" description="DUF2066 domain-containing protein" evidence="1">
    <location>
        <begin position="23"/>
        <end position="354"/>
    </location>
</feature>
<dbReference type="AlphaFoldDB" id="H3ZJG0"/>
<evidence type="ECO:0000256" key="1">
    <source>
        <dbReference type="SAM" id="SignalP"/>
    </source>
</evidence>
<dbReference type="EMBL" id="AHTH01000065">
    <property type="protein sequence ID" value="EHR39261.1"/>
    <property type="molecule type" value="Genomic_DNA"/>
</dbReference>
<keyword evidence="3" id="KW-1185">Reference proteome</keyword>
<dbReference type="Proteomes" id="UP000012046">
    <property type="component" value="Unassembled WGS sequence"/>
</dbReference>
<dbReference type="STRING" id="1129374.AJE_17640"/>
<keyword evidence="1" id="KW-0732">Signal</keyword>
<dbReference type="RefSeq" id="WP_008951995.1">
    <property type="nucleotide sequence ID" value="NZ_AHTH01000065.1"/>
</dbReference>
<evidence type="ECO:0008006" key="4">
    <source>
        <dbReference type="Google" id="ProtNLM"/>
    </source>
</evidence>
<dbReference type="InterPro" id="IPR018642">
    <property type="entry name" value="DUF2066"/>
</dbReference>
<dbReference type="Pfam" id="PF09839">
    <property type="entry name" value="DUF2066"/>
    <property type="match status" value="1"/>
</dbReference>
<organism evidence="2 3">
    <name type="scientific">Alishewanella jeotgali KCTC 22429</name>
    <dbReference type="NCBI Taxonomy" id="1129374"/>
    <lineage>
        <taxon>Bacteria</taxon>
        <taxon>Pseudomonadati</taxon>
        <taxon>Pseudomonadota</taxon>
        <taxon>Gammaproteobacteria</taxon>
        <taxon>Alteromonadales</taxon>
        <taxon>Alteromonadaceae</taxon>
        <taxon>Alishewanella</taxon>
    </lineage>
</organism>
<evidence type="ECO:0000313" key="3">
    <source>
        <dbReference type="Proteomes" id="UP000012046"/>
    </source>
</evidence>
<dbReference type="PATRIC" id="fig|1129374.4.peg.3486"/>
<sequence length="354" mass="40134">MVQKIWCVLLSSWLLFSSAVMAKPELYQAEVSAEQTQQQWQREALTQILARVTGNPDIMQRSELRAELNNAASYVKQFEAVRGEAGNRVRVLLDAERIRTLLQQLQIPIWGGQRPEMLFWIVEQAGSERRFVRQSDDPWLQALTQVMAEQALPLTLPLYDIDDLLNLTENDVWGGFWEPILLASSRYRVNEVVLLLLEQSSDTEWRLTAIRQQAGQQQRDELTGTDQQSLLRDYAALLSQQLARQYAILLDPAAEQQVRIRVQGTSSLRDVVLLERTLAATLGIKQVKLLSQGQQQTELQLTIQVSPAQLLQLLNFEPSLQLLTDNSAPPAFDWANPAPVVTDAPLAVYQLTRP</sequence>
<protein>
    <recommendedName>
        <fullName evidence="4">DUF2066 domain-containing protein</fullName>
    </recommendedName>
</protein>
<dbReference type="eggNOG" id="COG3249">
    <property type="taxonomic scope" value="Bacteria"/>
</dbReference>